<evidence type="ECO:0000313" key="8">
    <source>
        <dbReference type="Proteomes" id="UP000054498"/>
    </source>
</evidence>
<keyword evidence="3" id="KW-0863">Zinc-finger</keyword>
<feature type="compositionally biased region" description="Low complexity" evidence="5">
    <location>
        <begin position="234"/>
        <end position="244"/>
    </location>
</feature>
<dbReference type="InterPro" id="IPR037321">
    <property type="entry name" value="KIN17-like"/>
</dbReference>
<dbReference type="Gene3D" id="2.30.30.140">
    <property type="match status" value="1"/>
</dbReference>
<name>A0A0D2M9W4_9CHLO</name>
<dbReference type="Pfam" id="PF10357">
    <property type="entry name" value="WH_KIN17"/>
    <property type="match status" value="1"/>
</dbReference>
<feature type="region of interest" description="Disordered" evidence="5">
    <location>
        <begin position="187"/>
        <end position="210"/>
    </location>
</feature>
<dbReference type="PANTHER" id="PTHR12805">
    <property type="entry name" value="KIN17 KIN, ANTIGENIC DETERMINANT OF RECA PROTEIN HOMOLOG"/>
    <property type="match status" value="1"/>
</dbReference>
<dbReference type="Pfam" id="PF25092">
    <property type="entry name" value="SH3_KIN17_C"/>
    <property type="match status" value="1"/>
</dbReference>
<dbReference type="GO" id="GO:0006974">
    <property type="term" value="P:DNA damage response"/>
    <property type="evidence" value="ECO:0007669"/>
    <property type="project" value="TreeGrafter"/>
</dbReference>
<dbReference type="SMART" id="SM01253">
    <property type="entry name" value="Kin17_mid"/>
    <property type="match status" value="1"/>
</dbReference>
<dbReference type="InterPro" id="IPR041995">
    <property type="entry name" value="KOW_KIN17"/>
</dbReference>
<organism evidence="7 8">
    <name type="scientific">Monoraphidium neglectum</name>
    <dbReference type="NCBI Taxonomy" id="145388"/>
    <lineage>
        <taxon>Eukaryota</taxon>
        <taxon>Viridiplantae</taxon>
        <taxon>Chlorophyta</taxon>
        <taxon>core chlorophytes</taxon>
        <taxon>Chlorophyceae</taxon>
        <taxon>CS clade</taxon>
        <taxon>Sphaeropleales</taxon>
        <taxon>Selenastraceae</taxon>
        <taxon>Monoraphidium</taxon>
    </lineage>
</organism>
<feature type="region of interest" description="Disordered" evidence="5">
    <location>
        <begin position="227"/>
        <end position="252"/>
    </location>
</feature>
<dbReference type="EMBL" id="KK101655">
    <property type="protein sequence ID" value="KIZ00090.1"/>
    <property type="molecule type" value="Genomic_DNA"/>
</dbReference>
<keyword evidence="2" id="KW-0479">Metal-binding</keyword>
<dbReference type="RefSeq" id="XP_013899109.1">
    <property type="nucleotide sequence ID" value="XM_014043655.1"/>
</dbReference>
<dbReference type="OrthoDB" id="10266249at2759"/>
<protein>
    <submittedName>
        <fullName evidence="7">KIN17-like protein</fullName>
    </submittedName>
</protein>
<dbReference type="InterPro" id="IPR013087">
    <property type="entry name" value="Znf_C2H2_type"/>
</dbReference>
<accession>A0A0D2M9W4</accession>
<evidence type="ECO:0000256" key="1">
    <source>
        <dbReference type="ARBA" id="ARBA00008517"/>
    </source>
</evidence>
<dbReference type="InterPro" id="IPR014722">
    <property type="entry name" value="Rib_uL2_dom2"/>
</dbReference>
<dbReference type="GO" id="GO:0008270">
    <property type="term" value="F:zinc ion binding"/>
    <property type="evidence" value="ECO:0007669"/>
    <property type="project" value="UniProtKB-KW"/>
</dbReference>
<dbReference type="STRING" id="145388.A0A0D2M9W4"/>
<dbReference type="AlphaFoldDB" id="A0A0D2M9W4"/>
<proteinExistence type="inferred from homology"/>
<feature type="domain" description="C2H2-type" evidence="6">
    <location>
        <begin position="36"/>
        <end position="58"/>
    </location>
</feature>
<dbReference type="PANTHER" id="PTHR12805:SF0">
    <property type="entry name" value="DNA_RNA-BINDING PROTEIN KIN17"/>
    <property type="match status" value="1"/>
</dbReference>
<dbReference type="GeneID" id="25740749"/>
<dbReference type="GO" id="GO:0006260">
    <property type="term" value="P:DNA replication"/>
    <property type="evidence" value="ECO:0007669"/>
    <property type="project" value="TreeGrafter"/>
</dbReference>
<dbReference type="Pfam" id="PF25095">
    <property type="entry name" value="C2H2-zf_KIN17"/>
    <property type="match status" value="1"/>
</dbReference>
<dbReference type="InterPro" id="IPR056767">
    <property type="entry name" value="C2H2-Znf_KIN17"/>
</dbReference>
<comment type="similarity">
    <text evidence="1">Belongs to the KIN17 family.</text>
</comment>
<dbReference type="KEGG" id="mng:MNEG_7873"/>
<dbReference type="Pfam" id="PF18131">
    <property type="entry name" value="KN17_SH3"/>
    <property type="match status" value="1"/>
</dbReference>
<evidence type="ECO:0000256" key="3">
    <source>
        <dbReference type="ARBA" id="ARBA00022771"/>
    </source>
</evidence>
<evidence type="ECO:0000256" key="4">
    <source>
        <dbReference type="ARBA" id="ARBA00022833"/>
    </source>
</evidence>
<evidence type="ECO:0000256" key="5">
    <source>
        <dbReference type="SAM" id="MobiDB-lite"/>
    </source>
</evidence>
<dbReference type="InterPro" id="IPR038254">
    <property type="entry name" value="KIN17_WH-like_sf"/>
</dbReference>
<keyword evidence="4" id="KW-0862">Zinc</keyword>
<reference evidence="7 8" key="1">
    <citation type="journal article" date="2013" name="BMC Genomics">
        <title>Reconstruction of the lipid metabolism for the microalga Monoraphidium neglectum from its genome sequence reveals characteristics suitable for biofuel production.</title>
        <authorList>
            <person name="Bogen C."/>
            <person name="Al-Dilaimi A."/>
            <person name="Albersmeier A."/>
            <person name="Wichmann J."/>
            <person name="Grundmann M."/>
            <person name="Rupp O."/>
            <person name="Lauersen K.J."/>
            <person name="Blifernez-Klassen O."/>
            <person name="Kalinowski J."/>
            <person name="Goesmann A."/>
            <person name="Mussgnug J.H."/>
            <person name="Kruse O."/>
        </authorList>
    </citation>
    <scope>NUCLEOTIDE SEQUENCE [LARGE SCALE GENOMIC DNA]</scope>
    <source>
        <strain evidence="7 8">SAG 48.87</strain>
    </source>
</reference>
<dbReference type="InterPro" id="IPR019447">
    <property type="entry name" value="DNA/RNA-bd_Kin17_WH-like_dom"/>
</dbReference>
<dbReference type="CDD" id="cd13155">
    <property type="entry name" value="KOW_KIN17"/>
    <property type="match status" value="1"/>
</dbReference>
<gene>
    <name evidence="7" type="ORF">MNEG_7873</name>
</gene>
<dbReference type="FunFam" id="2.30.30.30:FF:000021">
    <property type="entry name" value="DNA/RNA-binding protein KIN17, putative"/>
    <property type="match status" value="1"/>
</dbReference>
<dbReference type="Proteomes" id="UP000054498">
    <property type="component" value="Unassembled WGS sequence"/>
</dbReference>
<dbReference type="InterPro" id="IPR041330">
    <property type="entry name" value="KN17_SH3"/>
</dbReference>
<evidence type="ECO:0000256" key="2">
    <source>
        <dbReference type="ARBA" id="ARBA00022723"/>
    </source>
</evidence>
<dbReference type="Gene3D" id="2.30.30.30">
    <property type="match status" value="1"/>
</dbReference>
<dbReference type="SUPFAM" id="SSF57667">
    <property type="entry name" value="beta-beta-alpha zinc fingers"/>
    <property type="match status" value="1"/>
</dbReference>
<evidence type="ECO:0000313" key="7">
    <source>
        <dbReference type="EMBL" id="KIZ00090.1"/>
    </source>
</evidence>
<keyword evidence="8" id="KW-1185">Reference proteome</keyword>
<dbReference type="PROSITE" id="PS00028">
    <property type="entry name" value="ZINC_FINGER_C2H2_1"/>
    <property type="match status" value="1"/>
</dbReference>
<dbReference type="FunFam" id="1.10.10.2030:FF:000001">
    <property type="entry name" value="DNA/RNA-binding protein KIN17, putative"/>
    <property type="match status" value="1"/>
</dbReference>
<dbReference type="InterPro" id="IPR036236">
    <property type="entry name" value="Znf_C2H2_sf"/>
</dbReference>
<sequence length="431" mass="47554">MFHIHSRARQKNDFLSPKDIANRIKAKGLQKLRWYCQLCQKQCRDENGFKCHQMSEGHRRQMEVFGQSAERVVGGYTEEFEKSFLDHMRRAHPHSRIAAHVVYNEYIQDKHHIHMNATKWLTLTDFVKHLGREGFCRVEETPKGWFISLIQEDPADKLAGEKRAKLARREEEDEERQARLLAEQVERARRAAGDDDAPAEGTELQRDENGEPLKLALAPAPQAAAAATGGGAAGARPARPAVPLFGGDEDDAQQAAAAAAAGKKRSKLEELMHRDLEAKKRRLDGGAANGAAAIAAAAAAGGGPEPASSSGRGRVDHWLAEGLVVKVMSKALKEHGYYKQKGVVEKVVDRYIGEISMIGSGDVVRVDQAELETVIPSAGGRVRVVNGAYRGSRGELLEIDTGKFAALVRLSKAPHEGREVWFEYEDICKME</sequence>
<evidence type="ECO:0000259" key="6">
    <source>
        <dbReference type="PROSITE" id="PS00028"/>
    </source>
</evidence>
<dbReference type="Gene3D" id="1.10.10.2030">
    <property type="entry name" value="DNA/RNA-binding protein Kin17, conserved domain"/>
    <property type="match status" value="1"/>
</dbReference>
<dbReference type="GO" id="GO:0003690">
    <property type="term" value="F:double-stranded DNA binding"/>
    <property type="evidence" value="ECO:0007669"/>
    <property type="project" value="TreeGrafter"/>
</dbReference>
<dbReference type="GO" id="GO:0005634">
    <property type="term" value="C:nucleus"/>
    <property type="evidence" value="ECO:0007669"/>
    <property type="project" value="TreeGrafter"/>
</dbReference>